<reference evidence="3" key="2">
    <citation type="journal article" date="2021" name="PeerJ">
        <title>Extensive microbial diversity within the chicken gut microbiome revealed by metagenomics and culture.</title>
        <authorList>
            <person name="Gilroy R."/>
            <person name="Ravi A."/>
            <person name="Getino M."/>
            <person name="Pursley I."/>
            <person name="Horton D.L."/>
            <person name="Alikhan N.F."/>
            <person name="Baker D."/>
            <person name="Gharbi K."/>
            <person name="Hall N."/>
            <person name="Watson M."/>
            <person name="Adriaenssens E.M."/>
            <person name="Foster-Nyarko E."/>
            <person name="Jarju S."/>
            <person name="Secka A."/>
            <person name="Antonio M."/>
            <person name="Oren A."/>
            <person name="Chaudhuri R.R."/>
            <person name="La Ragione R."/>
            <person name="Hildebrand F."/>
            <person name="Pallen M.J."/>
        </authorList>
    </citation>
    <scope>NUCLEOTIDE SEQUENCE</scope>
    <source>
        <strain evidence="3">D3-1215</strain>
    </source>
</reference>
<evidence type="ECO:0000313" key="4">
    <source>
        <dbReference type="Proteomes" id="UP000823637"/>
    </source>
</evidence>
<feature type="signal peptide" evidence="2">
    <location>
        <begin position="1"/>
        <end position="19"/>
    </location>
</feature>
<feature type="compositionally biased region" description="Low complexity" evidence="1">
    <location>
        <begin position="320"/>
        <end position="367"/>
    </location>
</feature>
<gene>
    <name evidence="3" type="ORF">IAC32_01510</name>
</gene>
<feature type="compositionally biased region" description="Gly residues" evidence="1">
    <location>
        <begin position="368"/>
        <end position="386"/>
    </location>
</feature>
<sequence length="386" mass="42155">MKRACILLIFACIAALSYAQFFDDIYYDSSKDGNETKSGASEAIAVNSPAESTGSSYADQIASAYATDDNTAGLSMDIDEYNRRGATRHDTATTEEAVNASKDFKYTEQIMKYYNPDLVDENDPQYQYLFDHNEADAYYSYNDIDIILTPAWSYGNFWYDPWWNWNYGWGWSWSWSPYSWYNPWYYPFHPYYPYYGPGWYPAPVPPHRPHHPSRPPHTGGGGTRPAGANPRTAGSQAVYQRNEHSAVSGNYRSTSGDRSYSTSGSRYTGNSYNGATRGSSSSTYRSSGSSYDYNRSYSGASRGSSSRNSYYTGSYGGSRGSSSRGSSYSTGSSYRNNSAGSSFSGGASRGSSSRGSSFSTGGASRGSSFGGASRGSSGGGRSAGRR</sequence>
<reference evidence="3" key="1">
    <citation type="submission" date="2020-10" db="EMBL/GenBank/DDBJ databases">
        <authorList>
            <person name="Gilroy R."/>
        </authorList>
    </citation>
    <scope>NUCLEOTIDE SEQUENCE</scope>
    <source>
        <strain evidence="3">D3-1215</strain>
    </source>
</reference>
<dbReference type="Proteomes" id="UP000823637">
    <property type="component" value="Unassembled WGS sequence"/>
</dbReference>
<feature type="compositionally biased region" description="Low complexity" evidence="1">
    <location>
        <begin position="276"/>
        <end position="313"/>
    </location>
</feature>
<name>A0A9D9EF79_9BACT</name>
<accession>A0A9D9EF79</accession>
<organism evidence="3 4">
    <name type="scientific">Candidatus Enterocola intestinipullorum</name>
    <dbReference type="NCBI Taxonomy" id="2840783"/>
    <lineage>
        <taxon>Bacteria</taxon>
        <taxon>Pseudomonadati</taxon>
        <taxon>Bacteroidota</taxon>
        <taxon>Bacteroidia</taxon>
        <taxon>Bacteroidales</taxon>
        <taxon>Candidatus Enterocola</taxon>
    </lineage>
</organism>
<dbReference type="AlphaFoldDB" id="A0A9D9EF79"/>
<comment type="caution">
    <text evidence="3">The sequence shown here is derived from an EMBL/GenBank/DDBJ whole genome shotgun (WGS) entry which is preliminary data.</text>
</comment>
<feature type="region of interest" description="Disordered" evidence="1">
    <location>
        <begin position="208"/>
        <end position="386"/>
    </location>
</feature>
<feature type="chain" id="PRO_5038417155" evidence="2">
    <location>
        <begin position="20"/>
        <end position="386"/>
    </location>
</feature>
<feature type="compositionally biased region" description="Polar residues" evidence="1">
    <location>
        <begin position="232"/>
        <end position="274"/>
    </location>
</feature>
<dbReference type="EMBL" id="JADIMR010000021">
    <property type="protein sequence ID" value="MBO8446413.1"/>
    <property type="molecule type" value="Genomic_DNA"/>
</dbReference>
<evidence type="ECO:0000256" key="1">
    <source>
        <dbReference type="SAM" id="MobiDB-lite"/>
    </source>
</evidence>
<evidence type="ECO:0000256" key="2">
    <source>
        <dbReference type="SAM" id="SignalP"/>
    </source>
</evidence>
<keyword evidence="2" id="KW-0732">Signal</keyword>
<evidence type="ECO:0000313" key="3">
    <source>
        <dbReference type="EMBL" id="MBO8446413.1"/>
    </source>
</evidence>
<protein>
    <submittedName>
        <fullName evidence="3">Uncharacterized protein</fullName>
    </submittedName>
</protein>
<proteinExistence type="predicted"/>